<dbReference type="Proteomes" id="UP000826271">
    <property type="component" value="Unassembled WGS sequence"/>
</dbReference>
<evidence type="ECO:0000313" key="5">
    <source>
        <dbReference type="Proteomes" id="UP000826271"/>
    </source>
</evidence>
<evidence type="ECO:0000256" key="2">
    <source>
        <dbReference type="ARBA" id="ARBA00023136"/>
    </source>
</evidence>
<reference evidence="4" key="1">
    <citation type="submission" date="2019-10" db="EMBL/GenBank/DDBJ databases">
        <authorList>
            <person name="Zhang R."/>
            <person name="Pan Y."/>
            <person name="Wang J."/>
            <person name="Ma R."/>
            <person name="Yu S."/>
        </authorList>
    </citation>
    <scope>NUCLEOTIDE SEQUENCE</scope>
    <source>
        <strain evidence="4">LA-IB0</strain>
        <tissue evidence="4">Leaf</tissue>
    </source>
</reference>
<evidence type="ECO:0008006" key="6">
    <source>
        <dbReference type="Google" id="ProtNLM"/>
    </source>
</evidence>
<dbReference type="InterPro" id="IPR044839">
    <property type="entry name" value="NDR1-like"/>
</dbReference>
<organism evidence="4 5">
    <name type="scientific">Buddleja alternifolia</name>
    <dbReference type="NCBI Taxonomy" id="168488"/>
    <lineage>
        <taxon>Eukaryota</taxon>
        <taxon>Viridiplantae</taxon>
        <taxon>Streptophyta</taxon>
        <taxon>Embryophyta</taxon>
        <taxon>Tracheophyta</taxon>
        <taxon>Spermatophyta</taxon>
        <taxon>Magnoliopsida</taxon>
        <taxon>eudicotyledons</taxon>
        <taxon>Gunneridae</taxon>
        <taxon>Pentapetalae</taxon>
        <taxon>asterids</taxon>
        <taxon>lamiids</taxon>
        <taxon>Lamiales</taxon>
        <taxon>Scrophulariaceae</taxon>
        <taxon>Buddlejeae</taxon>
        <taxon>Buddleja</taxon>
    </lineage>
</organism>
<evidence type="ECO:0000256" key="3">
    <source>
        <dbReference type="SAM" id="Phobius"/>
    </source>
</evidence>
<keyword evidence="3" id="KW-0812">Transmembrane</keyword>
<dbReference type="AlphaFoldDB" id="A0AAV6WPU3"/>
<comment type="caution">
    <text evidence="4">The sequence shown here is derived from an EMBL/GenBank/DDBJ whole genome shotgun (WGS) entry which is preliminary data.</text>
</comment>
<accession>A0AAV6WPU3</accession>
<dbReference type="GO" id="GO:0005886">
    <property type="term" value="C:plasma membrane"/>
    <property type="evidence" value="ECO:0007669"/>
    <property type="project" value="TreeGrafter"/>
</dbReference>
<dbReference type="GO" id="GO:0009506">
    <property type="term" value="C:plasmodesma"/>
    <property type="evidence" value="ECO:0007669"/>
    <property type="project" value="TreeGrafter"/>
</dbReference>
<evidence type="ECO:0000313" key="4">
    <source>
        <dbReference type="EMBL" id="KAG8369859.1"/>
    </source>
</evidence>
<comment type="subcellular location">
    <subcellularLocation>
        <location evidence="1">Membrane</location>
    </subcellularLocation>
</comment>
<feature type="transmembrane region" description="Helical" evidence="3">
    <location>
        <begin position="7"/>
        <end position="27"/>
    </location>
</feature>
<dbReference type="GO" id="GO:0098542">
    <property type="term" value="P:defense response to other organism"/>
    <property type="evidence" value="ECO:0007669"/>
    <property type="project" value="InterPro"/>
</dbReference>
<evidence type="ECO:0000256" key="1">
    <source>
        <dbReference type="ARBA" id="ARBA00004370"/>
    </source>
</evidence>
<proteinExistence type="predicted"/>
<dbReference type="EMBL" id="WHWC01000014">
    <property type="protein sequence ID" value="KAG8369859.1"/>
    <property type="molecule type" value="Genomic_DNA"/>
</dbReference>
<keyword evidence="2 3" id="KW-0472">Membrane</keyword>
<protein>
    <recommendedName>
        <fullName evidence="6">Late embryogenesis abundant protein LEA-2 subgroup domain-containing protein</fullName>
    </recommendedName>
</protein>
<keyword evidence="5" id="KW-1185">Reference proteome</keyword>
<gene>
    <name evidence="4" type="ORF">BUALT_Bualt14G0057400</name>
</gene>
<name>A0AAV6WPU3_9LAMI</name>
<dbReference type="PANTHER" id="PTHR31415">
    <property type="entry name" value="OS05G0367900 PROTEIN"/>
    <property type="match status" value="1"/>
</dbReference>
<keyword evidence="3" id="KW-1133">Transmembrane helix</keyword>
<dbReference type="PANTHER" id="PTHR31415:SF52">
    <property type="entry name" value="LATE EMBRYOGENESIS ABUNDANT (LEA) HYDROXYPROLINE-RICH GLYCOPROTEIN FAMILY-RELATED"/>
    <property type="match status" value="1"/>
</dbReference>
<sequence length="200" mass="22398">MDRHTAVSCAICCGLPILIFFTIMIVLSSQAHMPTFTIQDLYIPALNTRFPELINSTLITFIFFDLQLELNNVVPDGGVRYETVDLLFYYGPDQTSLIPIANYTVPGFYQDDDTAHRRDVVETRGLPWLDAFQAVSGGSTVVIRVEMAAKMKLERSYWYDEEKEVMLGGNVEVDGSGEMVGKKGIKLKPKASNLINVYSV</sequence>